<comment type="caution">
    <text evidence="2">The sequence shown here is derived from an EMBL/GenBank/DDBJ whole genome shotgun (WGS) entry which is preliminary data.</text>
</comment>
<evidence type="ECO:0000313" key="2">
    <source>
        <dbReference type="EMBL" id="KAJ3664394.1"/>
    </source>
</evidence>
<evidence type="ECO:0000256" key="1">
    <source>
        <dbReference type="SAM" id="MobiDB-lite"/>
    </source>
</evidence>
<protein>
    <submittedName>
        <fullName evidence="2">Uncharacterized protein</fullName>
    </submittedName>
</protein>
<gene>
    <name evidence="2" type="ORF">Zmor_008569</name>
</gene>
<feature type="region of interest" description="Disordered" evidence="1">
    <location>
        <begin position="1"/>
        <end position="40"/>
    </location>
</feature>
<dbReference type="AlphaFoldDB" id="A0AA38J4I6"/>
<organism evidence="2 3">
    <name type="scientific">Zophobas morio</name>
    <dbReference type="NCBI Taxonomy" id="2755281"/>
    <lineage>
        <taxon>Eukaryota</taxon>
        <taxon>Metazoa</taxon>
        <taxon>Ecdysozoa</taxon>
        <taxon>Arthropoda</taxon>
        <taxon>Hexapoda</taxon>
        <taxon>Insecta</taxon>
        <taxon>Pterygota</taxon>
        <taxon>Neoptera</taxon>
        <taxon>Endopterygota</taxon>
        <taxon>Coleoptera</taxon>
        <taxon>Polyphaga</taxon>
        <taxon>Cucujiformia</taxon>
        <taxon>Tenebrionidae</taxon>
        <taxon>Zophobas</taxon>
    </lineage>
</organism>
<accession>A0AA38J4I6</accession>
<reference evidence="2" key="1">
    <citation type="journal article" date="2023" name="G3 (Bethesda)">
        <title>Whole genome assemblies of Zophobas morio and Tenebrio molitor.</title>
        <authorList>
            <person name="Kaur S."/>
            <person name="Stinson S.A."/>
            <person name="diCenzo G.C."/>
        </authorList>
    </citation>
    <scope>NUCLEOTIDE SEQUENCE</scope>
    <source>
        <strain evidence="2">QUZm001</strain>
    </source>
</reference>
<sequence>MLLPTQRATSVRPSAPRPARVRRPPRGQLAQDGSACRGTATHAAFRRRQRTFVGLRCTTHLTVGREPVLAAASACESDHLRVLRKIGESDMKDRDGDSPARCDSPRRQRWRVELDCRIGTGRGGTSAVTDR</sequence>
<evidence type="ECO:0000313" key="3">
    <source>
        <dbReference type="Proteomes" id="UP001168821"/>
    </source>
</evidence>
<keyword evidence="3" id="KW-1185">Reference proteome</keyword>
<name>A0AA38J4I6_9CUCU</name>
<dbReference type="EMBL" id="JALNTZ010000002">
    <property type="protein sequence ID" value="KAJ3664394.1"/>
    <property type="molecule type" value="Genomic_DNA"/>
</dbReference>
<proteinExistence type="predicted"/>
<dbReference type="Proteomes" id="UP001168821">
    <property type="component" value="Unassembled WGS sequence"/>
</dbReference>